<evidence type="ECO:0000313" key="6">
    <source>
        <dbReference type="Proteomes" id="UP001174909"/>
    </source>
</evidence>
<dbReference type="GO" id="GO:0042276">
    <property type="term" value="P:error-prone translesion synthesis"/>
    <property type="evidence" value="ECO:0007669"/>
    <property type="project" value="TreeGrafter"/>
</dbReference>
<feature type="domain" description="DNA polymerase delta/zeta catalytic subunit N-terminal" evidence="3">
    <location>
        <begin position="61"/>
        <end position="139"/>
    </location>
</feature>
<name>A0AA35SMR6_GEOBA</name>
<dbReference type="InterPro" id="IPR056435">
    <property type="entry name" value="DPOD/Z_N"/>
</dbReference>
<dbReference type="InterPro" id="IPR056447">
    <property type="entry name" value="REV3_N"/>
</dbReference>
<dbReference type="AlphaFoldDB" id="A0AA35SMR6"/>
<evidence type="ECO:0000259" key="3">
    <source>
        <dbReference type="Pfam" id="PF24055"/>
    </source>
</evidence>
<dbReference type="Proteomes" id="UP001174909">
    <property type="component" value="Unassembled WGS sequence"/>
</dbReference>
<evidence type="ECO:0000256" key="2">
    <source>
        <dbReference type="SAM" id="MobiDB-lite"/>
    </source>
</evidence>
<feature type="region of interest" description="Disordered" evidence="2">
    <location>
        <begin position="197"/>
        <end position="222"/>
    </location>
</feature>
<feature type="domain" description="DNA polymerase zeta catalytic subunit N-terminal" evidence="4">
    <location>
        <begin position="7"/>
        <end position="60"/>
    </location>
</feature>
<organism evidence="5 6">
    <name type="scientific">Geodia barretti</name>
    <name type="common">Barrett's horny sponge</name>
    <dbReference type="NCBI Taxonomy" id="519541"/>
    <lineage>
        <taxon>Eukaryota</taxon>
        <taxon>Metazoa</taxon>
        <taxon>Porifera</taxon>
        <taxon>Demospongiae</taxon>
        <taxon>Heteroscleromorpha</taxon>
        <taxon>Tetractinellida</taxon>
        <taxon>Astrophorina</taxon>
        <taxon>Geodiidae</taxon>
        <taxon>Geodia</taxon>
    </lineage>
</organism>
<dbReference type="GO" id="GO:0000724">
    <property type="term" value="P:double-strand break repair via homologous recombination"/>
    <property type="evidence" value="ECO:0007669"/>
    <property type="project" value="TreeGrafter"/>
</dbReference>
<reference evidence="5" key="1">
    <citation type="submission" date="2023-03" db="EMBL/GenBank/DDBJ databases">
        <authorList>
            <person name="Steffen K."/>
            <person name="Cardenas P."/>
        </authorList>
    </citation>
    <scope>NUCLEOTIDE SEQUENCE</scope>
</reference>
<dbReference type="InterPro" id="IPR030559">
    <property type="entry name" value="PolZ_Rev3"/>
</dbReference>
<evidence type="ECO:0000256" key="1">
    <source>
        <dbReference type="ARBA" id="ARBA00049244"/>
    </source>
</evidence>
<evidence type="ECO:0000313" key="5">
    <source>
        <dbReference type="EMBL" id="CAI8031968.1"/>
    </source>
</evidence>
<dbReference type="PANTHER" id="PTHR45812">
    <property type="entry name" value="DNA POLYMERASE ZETA CATALYTIC SUBUNIT"/>
    <property type="match status" value="1"/>
</dbReference>
<feature type="compositionally biased region" description="Low complexity" evidence="2">
    <location>
        <begin position="203"/>
        <end position="222"/>
    </location>
</feature>
<sequence length="341" mass="37634">MAVKSLFSCRIVDISSYNATPVKDLDVCYSEFRSSAVAKVPVVRIFGSTPTGQKTCLHVHGVFPYIFVPSPVTNPSPSYLQQLASSIDQALQLSLGGNGLKSDQHHVFKISVVKGTPMYGYHEVKDLFLKIYLYNPAMTKKLSELLVAGVVMGTVLQPHEAHIPFVLQMMIDYNLYGMNFIHLSSIKFRSARERVTPERSRSRSFSSPPLLSPTSPFSSSLVPTPSQQVWDVDGLPGSMIVCVPRVSECELEVDALAVDILNKEQTSVAGEGFPGLAAVWEEERERRKRLGLRDSLTPPPSPDRERSSTELPEMTAAFATIIEERLGQSEDDMSLSRVAAE</sequence>
<evidence type="ECO:0000259" key="4">
    <source>
        <dbReference type="Pfam" id="PF24065"/>
    </source>
</evidence>
<dbReference type="GO" id="GO:0016035">
    <property type="term" value="C:zeta DNA polymerase complex"/>
    <property type="evidence" value="ECO:0007669"/>
    <property type="project" value="InterPro"/>
</dbReference>
<keyword evidence="6" id="KW-1185">Reference proteome</keyword>
<dbReference type="EMBL" id="CASHTH010002580">
    <property type="protein sequence ID" value="CAI8031968.1"/>
    <property type="molecule type" value="Genomic_DNA"/>
</dbReference>
<dbReference type="InterPro" id="IPR012337">
    <property type="entry name" value="RNaseH-like_sf"/>
</dbReference>
<gene>
    <name evidence="5" type="ORF">GBAR_LOCUS18105</name>
</gene>
<protein>
    <submittedName>
        <fullName evidence="5">DNA polymerase zeta catalytic subunit</fullName>
    </submittedName>
</protein>
<feature type="region of interest" description="Disordered" evidence="2">
    <location>
        <begin position="288"/>
        <end position="314"/>
    </location>
</feature>
<dbReference type="SUPFAM" id="SSF53098">
    <property type="entry name" value="Ribonuclease H-like"/>
    <property type="match status" value="1"/>
</dbReference>
<dbReference type="GO" id="GO:0003887">
    <property type="term" value="F:DNA-directed DNA polymerase activity"/>
    <property type="evidence" value="ECO:0007669"/>
    <property type="project" value="UniProtKB-EC"/>
</dbReference>
<comment type="caution">
    <text evidence="5">The sequence shown here is derived from an EMBL/GenBank/DDBJ whole genome shotgun (WGS) entry which is preliminary data.</text>
</comment>
<dbReference type="Gene3D" id="3.30.342.10">
    <property type="entry name" value="DNA Polymerase, chain B, domain 1"/>
    <property type="match status" value="1"/>
</dbReference>
<dbReference type="GO" id="GO:0005634">
    <property type="term" value="C:nucleus"/>
    <property type="evidence" value="ECO:0007669"/>
    <property type="project" value="TreeGrafter"/>
</dbReference>
<dbReference type="PANTHER" id="PTHR45812:SF1">
    <property type="entry name" value="DNA POLYMERASE ZETA CATALYTIC SUBUNIT"/>
    <property type="match status" value="1"/>
</dbReference>
<proteinExistence type="predicted"/>
<comment type="catalytic activity">
    <reaction evidence="1">
        <text>DNA(n) + a 2'-deoxyribonucleoside 5'-triphosphate = DNA(n+1) + diphosphate</text>
        <dbReference type="Rhea" id="RHEA:22508"/>
        <dbReference type="Rhea" id="RHEA-COMP:17339"/>
        <dbReference type="Rhea" id="RHEA-COMP:17340"/>
        <dbReference type="ChEBI" id="CHEBI:33019"/>
        <dbReference type="ChEBI" id="CHEBI:61560"/>
        <dbReference type="ChEBI" id="CHEBI:173112"/>
        <dbReference type="EC" id="2.7.7.7"/>
    </reaction>
</comment>
<dbReference type="Pfam" id="PF24055">
    <property type="entry name" value="POL3_N"/>
    <property type="match status" value="1"/>
</dbReference>
<accession>A0AA35SMR6</accession>
<dbReference type="Pfam" id="PF24065">
    <property type="entry name" value="REV3_N"/>
    <property type="match status" value="1"/>
</dbReference>